<dbReference type="RefSeq" id="WP_103450860.1">
    <property type="nucleotide sequence ID" value="NZ_CP168673.1"/>
</dbReference>
<dbReference type="PANTHER" id="PTHR33498:SF1">
    <property type="entry name" value="TRANSPOSASE FOR INSERTION SEQUENCE ELEMENT IS1557"/>
    <property type="match status" value="1"/>
</dbReference>
<comment type="caution">
    <text evidence="2">The sequence shown here is derived from an EMBL/GenBank/DDBJ whole genome shotgun (WGS) entry which is preliminary data.</text>
</comment>
<dbReference type="InterPro" id="IPR002560">
    <property type="entry name" value="Transposase_DDE"/>
</dbReference>
<dbReference type="InterPro" id="IPR047951">
    <property type="entry name" value="Transpos_ISL3"/>
</dbReference>
<name>A0A5C4TII7_FRUSA</name>
<evidence type="ECO:0000313" key="3">
    <source>
        <dbReference type="Proteomes" id="UP000313312"/>
    </source>
</evidence>
<feature type="domain" description="Transposase IS204/IS1001/IS1096/IS1165 DDE" evidence="1">
    <location>
        <begin position="7"/>
        <end position="117"/>
    </location>
</feature>
<accession>A0A5C4TII7</accession>
<dbReference type="AlphaFoldDB" id="A0A5C4TII7"/>
<dbReference type="PANTHER" id="PTHR33498">
    <property type="entry name" value="TRANSPOSASE FOR INSERTION SEQUENCE ELEMENT IS1557"/>
    <property type="match status" value="1"/>
</dbReference>
<evidence type="ECO:0000313" key="2">
    <source>
        <dbReference type="EMBL" id="TNK90232.1"/>
    </source>
</evidence>
<dbReference type="Proteomes" id="UP000313312">
    <property type="component" value="Unassembled WGS sequence"/>
</dbReference>
<evidence type="ECO:0000259" key="1">
    <source>
        <dbReference type="Pfam" id="PF01610"/>
    </source>
</evidence>
<proteinExistence type="predicted"/>
<gene>
    <name evidence="2" type="ORF">DID87_04970</name>
</gene>
<sequence>MYIFNDKEVVRKLLTLSSSLRDAYEYYQDLTYIVTVSHDEKSLESILNPTKSDKQYTKLPESMKKARKTLKKHKEEITNSFKYNFSNGPLEGINNKIKVIIRTAYGYRNFYNFRLRILSSFSNTYFSMTYNKKATELIKNSVA</sequence>
<protein>
    <recommendedName>
        <fullName evidence="1">Transposase IS204/IS1001/IS1096/IS1165 DDE domain-containing protein</fullName>
    </recommendedName>
</protein>
<dbReference type="Pfam" id="PF01610">
    <property type="entry name" value="DDE_Tnp_ISL3"/>
    <property type="match status" value="1"/>
</dbReference>
<organism evidence="2 3">
    <name type="scientific">Fructilactobacillus sanfranciscensis</name>
    <name type="common">Lactobacillus sanfranciscensis</name>
    <dbReference type="NCBI Taxonomy" id="1625"/>
    <lineage>
        <taxon>Bacteria</taxon>
        <taxon>Bacillati</taxon>
        <taxon>Bacillota</taxon>
        <taxon>Bacilli</taxon>
        <taxon>Lactobacillales</taxon>
        <taxon>Lactobacillaceae</taxon>
        <taxon>Fructilactobacillus</taxon>
    </lineage>
</organism>
<reference evidence="2 3" key="1">
    <citation type="submission" date="2018-05" db="EMBL/GenBank/DDBJ databases">
        <title>Lactobacillus sanfranciscensis Ah4 draft denome sequence.</title>
        <authorList>
            <person name="Zhang G."/>
        </authorList>
    </citation>
    <scope>NUCLEOTIDE SEQUENCE [LARGE SCALE GENOMIC DNA]</scope>
    <source>
        <strain evidence="2 3">Ah4</strain>
    </source>
</reference>
<dbReference type="EMBL" id="QFCR01000014">
    <property type="protein sequence ID" value="TNK90232.1"/>
    <property type="molecule type" value="Genomic_DNA"/>
</dbReference>